<evidence type="ECO:0000256" key="1">
    <source>
        <dbReference type="PROSITE-ProRule" id="PRU01076"/>
    </source>
</evidence>
<dbReference type="EMBL" id="PPPD01000001">
    <property type="protein sequence ID" value="PNY81007.1"/>
    <property type="molecule type" value="Genomic_DNA"/>
</dbReference>
<name>A0A2K3UWU7_9DEIO</name>
<dbReference type="SUPFAM" id="SSF89447">
    <property type="entry name" value="AbrB/MazE/MraZ-like"/>
    <property type="match status" value="1"/>
</dbReference>
<dbReference type="GO" id="GO:0003677">
    <property type="term" value="F:DNA binding"/>
    <property type="evidence" value="ECO:0007669"/>
    <property type="project" value="UniProtKB-UniRule"/>
</dbReference>
<dbReference type="RefSeq" id="WP_103311450.1">
    <property type="nucleotide sequence ID" value="NZ_PPPD01000001.1"/>
</dbReference>
<dbReference type="PROSITE" id="PS51740">
    <property type="entry name" value="SPOVT_ABRB"/>
    <property type="match status" value="1"/>
</dbReference>
<evidence type="ECO:0000313" key="3">
    <source>
        <dbReference type="EMBL" id="PNY81007.1"/>
    </source>
</evidence>
<evidence type="ECO:0000313" key="4">
    <source>
        <dbReference type="Proteomes" id="UP000236379"/>
    </source>
</evidence>
<organism evidence="3 4">
    <name type="scientific">Deinococcus koreensis</name>
    <dbReference type="NCBI Taxonomy" id="2054903"/>
    <lineage>
        <taxon>Bacteria</taxon>
        <taxon>Thermotogati</taxon>
        <taxon>Deinococcota</taxon>
        <taxon>Deinococci</taxon>
        <taxon>Deinococcales</taxon>
        <taxon>Deinococcaceae</taxon>
        <taxon>Deinococcus</taxon>
    </lineage>
</organism>
<protein>
    <submittedName>
        <fullName evidence="3">Sporulation regulator</fullName>
    </submittedName>
</protein>
<dbReference type="AlphaFoldDB" id="A0A2K3UWU7"/>
<gene>
    <name evidence="3" type="ORF">CVO96_06120</name>
</gene>
<dbReference type="Proteomes" id="UP000236379">
    <property type="component" value="Unassembled WGS sequence"/>
</dbReference>
<keyword evidence="4" id="KW-1185">Reference proteome</keyword>
<dbReference type="SMART" id="SM00966">
    <property type="entry name" value="SpoVT_AbrB"/>
    <property type="match status" value="1"/>
</dbReference>
<proteinExistence type="predicted"/>
<reference evidence="3 4" key="1">
    <citation type="submission" date="2018-01" db="EMBL/GenBank/DDBJ databases">
        <title>Deinococcus koreensis sp. nov., a radiation-resistant bacterium isolated from river water.</title>
        <authorList>
            <person name="Choi A."/>
        </authorList>
    </citation>
    <scope>NUCLEOTIDE SEQUENCE [LARGE SCALE GENOMIC DNA]</scope>
    <source>
        <strain evidence="3 4">SJW1-2</strain>
    </source>
</reference>
<sequence>MTARPHYDLKLQAQGRVVVPQAVRTDLGVQEGDDLLLVKTDDGYRLTTRRALIQSAVGMLARDDGRDMTQELLDERRQEAQAKGW</sequence>
<dbReference type="Gene3D" id="2.10.260.10">
    <property type="match status" value="1"/>
</dbReference>
<dbReference type="InterPro" id="IPR037914">
    <property type="entry name" value="SpoVT-AbrB_sf"/>
</dbReference>
<dbReference type="InterPro" id="IPR007159">
    <property type="entry name" value="SpoVT-AbrB_dom"/>
</dbReference>
<evidence type="ECO:0000259" key="2">
    <source>
        <dbReference type="PROSITE" id="PS51740"/>
    </source>
</evidence>
<dbReference type="NCBIfam" id="TIGR01439">
    <property type="entry name" value="lp_hng_hel_AbrB"/>
    <property type="match status" value="1"/>
</dbReference>
<feature type="domain" description="SpoVT-AbrB" evidence="2">
    <location>
        <begin position="6"/>
        <end position="51"/>
    </location>
</feature>
<comment type="caution">
    <text evidence="3">The sequence shown here is derived from an EMBL/GenBank/DDBJ whole genome shotgun (WGS) entry which is preliminary data.</text>
</comment>
<dbReference type="OrthoDB" id="9811597at2"/>
<keyword evidence="1" id="KW-0238">DNA-binding</keyword>
<accession>A0A2K3UWU7</accession>